<organism evidence="1 2">
    <name type="scientific">Marasmius oreades</name>
    <name type="common">fairy-ring Marasmius</name>
    <dbReference type="NCBI Taxonomy" id="181124"/>
    <lineage>
        <taxon>Eukaryota</taxon>
        <taxon>Fungi</taxon>
        <taxon>Dikarya</taxon>
        <taxon>Basidiomycota</taxon>
        <taxon>Agaricomycotina</taxon>
        <taxon>Agaricomycetes</taxon>
        <taxon>Agaricomycetidae</taxon>
        <taxon>Agaricales</taxon>
        <taxon>Marasmiineae</taxon>
        <taxon>Marasmiaceae</taxon>
        <taxon>Marasmius</taxon>
    </lineage>
</organism>
<evidence type="ECO:0000313" key="1">
    <source>
        <dbReference type="EMBL" id="KAG7093515.1"/>
    </source>
</evidence>
<name>A0A9P7UTS7_9AGAR</name>
<dbReference type="KEGG" id="more:E1B28_007189"/>
<accession>A0A9P7UTS7</accession>
<comment type="caution">
    <text evidence="1">The sequence shown here is derived from an EMBL/GenBank/DDBJ whole genome shotgun (WGS) entry which is preliminary data.</text>
</comment>
<gene>
    <name evidence="1" type="ORF">E1B28_007189</name>
</gene>
<dbReference type="GeneID" id="66076265"/>
<proteinExistence type="predicted"/>
<protein>
    <submittedName>
        <fullName evidence="1">Uncharacterized protein</fullName>
    </submittedName>
</protein>
<dbReference type="OrthoDB" id="10435599at2759"/>
<dbReference type="RefSeq" id="XP_043009985.1">
    <property type="nucleotide sequence ID" value="XM_043151903.1"/>
</dbReference>
<dbReference type="Proteomes" id="UP001049176">
    <property type="component" value="Chromosome 4"/>
</dbReference>
<dbReference type="AlphaFoldDB" id="A0A9P7UTS7"/>
<sequence length="180" mass="20364">MPRITTLATTPATTPSQSRAATVFEIEGEDEQLRDNFSHHLKMPGRPTKSCVADYPLFRHRESLTFTFFEMENPEHDDDGTKLVKCDMVCAFCLASKMPKPTTWKWNAEKGKGSTGNFNNHFGSRHHNVWTACTAEDTTARFPNWTQPQSEPEQSTLHSWSGSAFDIGLANRLKAEWIVT</sequence>
<reference evidence="1" key="1">
    <citation type="journal article" date="2021" name="Genome Biol. Evol.">
        <title>The assembled and annotated genome of the fairy-ring fungus Marasmius oreades.</title>
        <authorList>
            <person name="Hiltunen M."/>
            <person name="Ament-Velasquez S.L."/>
            <person name="Johannesson H."/>
        </authorList>
    </citation>
    <scope>NUCLEOTIDE SEQUENCE</scope>
    <source>
        <strain evidence="1">03SP1</strain>
    </source>
</reference>
<evidence type="ECO:0000313" key="2">
    <source>
        <dbReference type="Proteomes" id="UP001049176"/>
    </source>
</evidence>
<dbReference type="EMBL" id="CM032184">
    <property type="protein sequence ID" value="KAG7093515.1"/>
    <property type="molecule type" value="Genomic_DNA"/>
</dbReference>
<keyword evidence="2" id="KW-1185">Reference proteome</keyword>